<gene>
    <name evidence="3" type="ORF">GQF01_07080</name>
</gene>
<feature type="region of interest" description="Disordered" evidence="1">
    <location>
        <begin position="35"/>
        <end position="106"/>
    </location>
</feature>
<sequence length="152" mass="17025">MEQLIAFLFKHWYLVIIAITFLYQLQNKGRRASQKAQRMGMPTFGESPSQAQRRPEAGELERKIVEPSQLSGGLRDEFGRPSAEYKAASTPKAKVSPFNSPKQTNLDSSSIYASDLTLASPFPESPSQDQLLQGVVWAEILGPPKSKKPYRR</sequence>
<protein>
    <submittedName>
        <fullName evidence="3">Uncharacterized protein</fullName>
    </submittedName>
</protein>
<dbReference type="EMBL" id="WTUZ01000010">
    <property type="protein sequence ID" value="MZQ81896.1"/>
    <property type="molecule type" value="Genomic_DNA"/>
</dbReference>
<dbReference type="RefSeq" id="WP_161406097.1">
    <property type="nucleotide sequence ID" value="NZ_WTUZ01000010.1"/>
</dbReference>
<feature type="compositionally biased region" description="Polar residues" evidence="1">
    <location>
        <begin position="97"/>
        <end position="106"/>
    </location>
</feature>
<evidence type="ECO:0000256" key="2">
    <source>
        <dbReference type="SAM" id="Phobius"/>
    </source>
</evidence>
<feature type="transmembrane region" description="Helical" evidence="2">
    <location>
        <begin position="6"/>
        <end position="25"/>
    </location>
</feature>
<reference evidence="3 4" key="1">
    <citation type="submission" date="2019-12" db="EMBL/GenBank/DDBJ databases">
        <title>Paenibacillus sp. nov. sp. isolated from soil.</title>
        <authorList>
            <person name="Kim J."/>
            <person name="Jeong S.E."/>
            <person name="Jung H.S."/>
            <person name="Jeon C.O."/>
        </authorList>
    </citation>
    <scope>NUCLEOTIDE SEQUENCE [LARGE SCALE GENOMIC DNA]</scope>
    <source>
        <strain evidence="3 4">5J-6</strain>
    </source>
</reference>
<organism evidence="3 4">
    <name type="scientific">Paenibacillus silvestris</name>
    <dbReference type="NCBI Taxonomy" id="2606219"/>
    <lineage>
        <taxon>Bacteria</taxon>
        <taxon>Bacillati</taxon>
        <taxon>Bacillota</taxon>
        <taxon>Bacilli</taxon>
        <taxon>Bacillales</taxon>
        <taxon>Paenibacillaceae</taxon>
        <taxon>Paenibacillus</taxon>
    </lineage>
</organism>
<keyword evidence="4" id="KW-1185">Reference proteome</keyword>
<keyword evidence="2" id="KW-0812">Transmembrane</keyword>
<dbReference type="AlphaFoldDB" id="A0A6L8UXI3"/>
<comment type="caution">
    <text evidence="3">The sequence shown here is derived from an EMBL/GenBank/DDBJ whole genome shotgun (WGS) entry which is preliminary data.</text>
</comment>
<proteinExistence type="predicted"/>
<evidence type="ECO:0000313" key="3">
    <source>
        <dbReference type="EMBL" id="MZQ81896.1"/>
    </source>
</evidence>
<dbReference type="Proteomes" id="UP000481087">
    <property type="component" value="Unassembled WGS sequence"/>
</dbReference>
<accession>A0A6L8UXI3</accession>
<evidence type="ECO:0000313" key="4">
    <source>
        <dbReference type="Proteomes" id="UP000481087"/>
    </source>
</evidence>
<evidence type="ECO:0000256" key="1">
    <source>
        <dbReference type="SAM" id="MobiDB-lite"/>
    </source>
</evidence>
<keyword evidence="2" id="KW-1133">Transmembrane helix</keyword>
<keyword evidence="2" id="KW-0472">Membrane</keyword>
<name>A0A6L8UXI3_9BACL</name>
<feature type="compositionally biased region" description="Basic and acidic residues" evidence="1">
    <location>
        <begin position="53"/>
        <end position="65"/>
    </location>
</feature>